<dbReference type="Pfam" id="PF12146">
    <property type="entry name" value="Hydrolase_4"/>
    <property type="match status" value="1"/>
</dbReference>
<accession>A0ABT9ZDE7</accession>
<dbReference type="PANTHER" id="PTHR11614">
    <property type="entry name" value="PHOSPHOLIPASE-RELATED"/>
    <property type="match status" value="1"/>
</dbReference>
<organism evidence="2 3">
    <name type="scientific">Metabacillus malikii</name>
    <dbReference type="NCBI Taxonomy" id="1504265"/>
    <lineage>
        <taxon>Bacteria</taxon>
        <taxon>Bacillati</taxon>
        <taxon>Bacillota</taxon>
        <taxon>Bacilli</taxon>
        <taxon>Bacillales</taxon>
        <taxon>Bacillaceae</taxon>
        <taxon>Metabacillus</taxon>
    </lineage>
</organism>
<evidence type="ECO:0000313" key="2">
    <source>
        <dbReference type="EMBL" id="MDQ0229608.1"/>
    </source>
</evidence>
<evidence type="ECO:0000259" key="1">
    <source>
        <dbReference type="Pfam" id="PF12146"/>
    </source>
</evidence>
<dbReference type="EMBL" id="JAUSUD010000003">
    <property type="protein sequence ID" value="MDQ0229608.1"/>
    <property type="molecule type" value="Genomic_DNA"/>
</dbReference>
<dbReference type="Gene3D" id="3.40.50.1820">
    <property type="entry name" value="alpha/beta hydrolase"/>
    <property type="match status" value="1"/>
</dbReference>
<keyword evidence="2" id="KW-0378">Hydrolase</keyword>
<protein>
    <submittedName>
        <fullName evidence="2">Alpha-beta hydrolase superfamily lysophospholipase</fullName>
    </submittedName>
</protein>
<dbReference type="Proteomes" id="UP001234495">
    <property type="component" value="Unassembled WGS sequence"/>
</dbReference>
<dbReference type="InterPro" id="IPR029058">
    <property type="entry name" value="AB_hydrolase_fold"/>
</dbReference>
<proteinExistence type="predicted"/>
<dbReference type="InterPro" id="IPR051044">
    <property type="entry name" value="MAG_DAG_Lipase"/>
</dbReference>
<feature type="domain" description="Serine aminopeptidase S33" evidence="1">
    <location>
        <begin position="27"/>
        <end position="291"/>
    </location>
</feature>
<evidence type="ECO:0000313" key="3">
    <source>
        <dbReference type="Proteomes" id="UP001234495"/>
    </source>
</evidence>
<sequence>MGKIESWHKMSDGHEVFIKSWGEEIKTPRAIVQLSHGMAEHIKRYDYVAEKLVSENIVVIGNDHRGHGETGRNSGKLGFIAEENGFERIVLDVKELNEHIHHKYPTVPVFLLGHSMGSFLARRFIQRFHGQVNGVIIVGTGGNPGILGKIGKTLAAVQKRKHGSQMESPFMNKLIFGSYNKQFPDQQTSFDWLTRDKNEVSKYLDDEFCGFVATTSFYYDLLEGLEIIHRNQEVAKIDKNLPIFFVSGAKDPVGKASKGVSDVIEQYKRYQISNIEYKFYDEARHEILNELNRDEVIQDILSWLNKQLLHLNNY</sequence>
<gene>
    <name evidence="2" type="ORF">J2S19_000860</name>
</gene>
<dbReference type="GO" id="GO:0016787">
    <property type="term" value="F:hydrolase activity"/>
    <property type="evidence" value="ECO:0007669"/>
    <property type="project" value="UniProtKB-KW"/>
</dbReference>
<dbReference type="InterPro" id="IPR022742">
    <property type="entry name" value="Hydrolase_4"/>
</dbReference>
<keyword evidence="3" id="KW-1185">Reference proteome</keyword>
<comment type="caution">
    <text evidence="2">The sequence shown here is derived from an EMBL/GenBank/DDBJ whole genome shotgun (WGS) entry which is preliminary data.</text>
</comment>
<dbReference type="SUPFAM" id="SSF53474">
    <property type="entry name" value="alpha/beta-Hydrolases"/>
    <property type="match status" value="1"/>
</dbReference>
<reference evidence="2 3" key="1">
    <citation type="submission" date="2023-07" db="EMBL/GenBank/DDBJ databases">
        <title>Genomic Encyclopedia of Type Strains, Phase IV (KMG-IV): sequencing the most valuable type-strain genomes for metagenomic binning, comparative biology and taxonomic classification.</title>
        <authorList>
            <person name="Goeker M."/>
        </authorList>
    </citation>
    <scope>NUCLEOTIDE SEQUENCE [LARGE SCALE GENOMIC DNA]</scope>
    <source>
        <strain evidence="2 3">DSM 29005</strain>
    </source>
</reference>
<name>A0ABT9ZDE7_9BACI</name>